<evidence type="ECO:0000259" key="3">
    <source>
        <dbReference type="Pfam" id="PF04601"/>
    </source>
</evidence>
<evidence type="ECO:0008006" key="6">
    <source>
        <dbReference type="Google" id="ProtNLM"/>
    </source>
</evidence>
<sequence length="631" mass="70640">MEQLVDGQHVALQSAFYGTYIYADEDGRGVSLHPRRSSPNAAWVVHLLLDGGSPHVLLYGVSYGSYLAATTMPAPSGLRGSLVRQHCFDRPEDQSVRWEPVRAGSGDVLLRSLSGGYLRASDTVATVHDNDRCGWWRPSPREISCRGFQILRLPLPPRFFSSCPSRMQFFALYFPVSERQETKSPAPPLLLADGSAKKARDPRRLCRSPEAMEQFGDGHHVALRSTFYDTYLYADEDGRGVSLHPRRSSPNAAWVVHLLLDGGPRILLYGVSYGRYLAATKIPAPGGLRGNLVLQQNFDRREDECVLQWEAVRVASGDDVLLRSVSGQHLRASDASATVDDDDGRGMTLRWVVEAITHRDPVPKPPPHVQTQTRRASTGSVKRQGQPMIRTIRFIQCNPDGSSTKQYNSFQYMGQSLEGLKKELSLHYGANLPEHTIYVQAGSHGRATPLSVDLPRNSETLTILFFPNGMPASSSTGLALGEHRDINIEEAHEDYQLAEISVHNHMEIIQNRRVEQERRLRGVQWGDMTKEDAKIMRKNLKENHSGIEKLNKELTKLQDNKSNTQVAYERAVVRNANASSDSFRTDFFPMERSDAFCSLSTCPHGNCINILLRKTSLKTLVDKKWNLNEAK</sequence>
<dbReference type="SUPFAM" id="SSF50405">
    <property type="entry name" value="Actin-crosslinking proteins"/>
    <property type="match status" value="2"/>
</dbReference>
<dbReference type="Pfam" id="PF04601">
    <property type="entry name" value="DUF569"/>
    <property type="match status" value="2"/>
</dbReference>
<dbReference type="Pfam" id="PF22932">
    <property type="entry name" value="Ubiq_DUF_assoc"/>
    <property type="match status" value="1"/>
</dbReference>
<accession>A0A1V1H0S4</accession>
<keyword evidence="1" id="KW-0175">Coiled coil</keyword>
<dbReference type="CDD" id="cd23340">
    <property type="entry name" value="beta-trefoil_FSCN_ACP-like"/>
    <property type="match status" value="2"/>
</dbReference>
<evidence type="ECO:0000259" key="4">
    <source>
        <dbReference type="Pfam" id="PF22932"/>
    </source>
</evidence>
<feature type="domain" description="DUF569" evidence="3">
    <location>
        <begin position="1"/>
        <end position="122"/>
    </location>
</feature>
<dbReference type="AlphaFoldDB" id="A0A1V1H0S4"/>
<feature type="region of interest" description="Disordered" evidence="2">
    <location>
        <begin position="359"/>
        <end position="383"/>
    </location>
</feature>
<dbReference type="InterPro" id="IPR054726">
    <property type="entry name" value="Ubiq_DUF569-assoc"/>
</dbReference>
<feature type="compositionally biased region" description="Polar residues" evidence="2">
    <location>
        <begin position="369"/>
        <end position="383"/>
    </location>
</feature>
<feature type="domain" description="DUF569" evidence="3">
    <location>
        <begin position="212"/>
        <end position="332"/>
    </location>
</feature>
<evidence type="ECO:0000256" key="2">
    <source>
        <dbReference type="SAM" id="MobiDB-lite"/>
    </source>
</evidence>
<dbReference type="InterPro" id="IPR008999">
    <property type="entry name" value="Actin-crosslinking"/>
</dbReference>
<evidence type="ECO:0000256" key="1">
    <source>
        <dbReference type="SAM" id="Coils"/>
    </source>
</evidence>
<dbReference type="PANTHER" id="PTHR31205:SF3">
    <property type="entry name" value="OS06G0161100 PROTEIN"/>
    <property type="match status" value="1"/>
</dbReference>
<feature type="coiled-coil region" evidence="1">
    <location>
        <begin position="537"/>
        <end position="567"/>
    </location>
</feature>
<dbReference type="InterPro" id="IPR007679">
    <property type="entry name" value="DUF569"/>
</dbReference>
<feature type="domain" description="DUF569" evidence="4">
    <location>
        <begin position="389"/>
        <end position="466"/>
    </location>
</feature>
<organism evidence="5">
    <name type="scientific">Oryza punctata</name>
    <name type="common">Red rice</name>
    <dbReference type="NCBI Taxonomy" id="4537"/>
    <lineage>
        <taxon>Eukaryota</taxon>
        <taxon>Viridiplantae</taxon>
        <taxon>Streptophyta</taxon>
        <taxon>Embryophyta</taxon>
        <taxon>Tracheophyta</taxon>
        <taxon>Spermatophyta</taxon>
        <taxon>Magnoliopsida</taxon>
        <taxon>Liliopsida</taxon>
        <taxon>Poales</taxon>
        <taxon>Poaceae</taxon>
        <taxon>BOP clade</taxon>
        <taxon>Oryzoideae</taxon>
        <taxon>Oryzeae</taxon>
        <taxon>Oryzinae</taxon>
        <taxon>Oryza</taxon>
    </lineage>
</organism>
<name>A0A1V1H0S4_ORYPU</name>
<dbReference type="EMBL" id="AP011466">
    <property type="protein sequence ID" value="BAX24960.1"/>
    <property type="molecule type" value="Genomic_DNA"/>
</dbReference>
<reference evidence="5" key="1">
    <citation type="submission" date="2009-05" db="EMBL/GenBank/DDBJ databases">
        <title>Oryza sativa Japonica Group genomic DNA, chromosome 6, BAC clone:KMK0024M20, cultivar:Khau Mac Kho.</title>
        <authorList>
            <person name="Matsumoto T."/>
            <person name="Wu J."/>
            <person name="Kanamori H."/>
        </authorList>
    </citation>
    <scope>NUCLEOTIDE SEQUENCE</scope>
    <source>
        <strain evidence="5">IRGC 105690</strain>
    </source>
</reference>
<proteinExistence type="predicted"/>
<gene>
    <name evidence="5" type="primary">OP_Ba0089L24.59</name>
</gene>
<evidence type="ECO:0000313" key="5">
    <source>
        <dbReference type="EMBL" id="BAX24960.1"/>
    </source>
</evidence>
<protein>
    <recommendedName>
        <fullName evidence="6">DUF569 domain-containing protein</fullName>
    </recommendedName>
</protein>
<dbReference type="PANTHER" id="PTHR31205">
    <property type="entry name" value="ACTIN CROSS-LINKING PROTEIN (DUF569)"/>
    <property type="match status" value="1"/>
</dbReference>